<dbReference type="PANTHER" id="PTHR35446:SF2">
    <property type="entry name" value="CARBOXYMUCONOLACTONE DECARBOXYLASE-LIKE DOMAIN-CONTAINING PROTEIN"/>
    <property type="match status" value="1"/>
</dbReference>
<dbReference type="GO" id="GO:0051920">
    <property type="term" value="F:peroxiredoxin activity"/>
    <property type="evidence" value="ECO:0007669"/>
    <property type="project" value="InterPro"/>
</dbReference>
<comment type="caution">
    <text evidence="2">The sequence shown here is derived from an EMBL/GenBank/DDBJ whole genome shotgun (WGS) entry which is preliminary data.</text>
</comment>
<gene>
    <name evidence="2" type="ORF">EJK80_02765</name>
</gene>
<sequence>MSDIINLLAGLESESDTATGAAAAIATARSARPDAVSNAQASFEALLEPAEPGTFTYAERYAVAAFVAGLTHAGGSFYLDLLADESEELVAPVEAAIAAGRTQGPYIAGPAAPAFALHNAAALGARLAAALDYAHLLTFHPKDASPAALGHLYAAGWDADTVVSLSQLVAFEAFQLRVAHGAAVLAGHAPAAPAAPNPRPTSAPDWQPVAGINTAEDVVRPDSFVNHSLGWVPWIAALDEDELTAEQRDALIKPERAKSAYFRLLARDAAALKARTLTDFDIFYNVEGGLPRAERELAATVVSRFNGCEYCASVHQGRTVEEGGDRAAVDRLLFEGIEADLGSELWDAIRRAALALTATPLAFGQEHVSALRAAGLNDIAILDVVNAASFFNWANRLMLTLGTAELPARFR</sequence>
<dbReference type="NCBIfam" id="TIGR00778">
    <property type="entry name" value="ahpD_dom"/>
    <property type="match status" value="1"/>
</dbReference>
<feature type="domain" description="Carboxymuconolactone decarboxylase-like" evidence="1">
    <location>
        <begin position="271"/>
        <end position="350"/>
    </location>
</feature>
<dbReference type="InterPro" id="IPR029032">
    <property type="entry name" value="AhpD-like"/>
</dbReference>
<dbReference type="Proteomes" id="UP000318080">
    <property type="component" value="Unassembled WGS sequence"/>
</dbReference>
<dbReference type="InterPro" id="IPR023982">
    <property type="entry name" value="CHP04029_CMD-like"/>
</dbReference>
<evidence type="ECO:0000259" key="1">
    <source>
        <dbReference type="Pfam" id="PF02627"/>
    </source>
</evidence>
<proteinExistence type="predicted"/>
<dbReference type="InterPro" id="IPR003779">
    <property type="entry name" value="CMD-like"/>
</dbReference>
<evidence type="ECO:0000313" key="3">
    <source>
        <dbReference type="Proteomes" id="UP000318080"/>
    </source>
</evidence>
<name>A0A540R8P1_9CORY</name>
<dbReference type="PANTHER" id="PTHR35446">
    <property type="entry name" value="SI:CH211-175M2.5"/>
    <property type="match status" value="1"/>
</dbReference>
<protein>
    <submittedName>
        <fullName evidence="2">Alkylhydroperoxidase domain protein</fullName>
    </submittedName>
</protein>
<dbReference type="InterPro" id="IPR004675">
    <property type="entry name" value="AhpD_core"/>
</dbReference>
<dbReference type="RefSeq" id="WP_066484809.1">
    <property type="nucleotide sequence ID" value="NZ_VHIR01000003.1"/>
</dbReference>
<dbReference type="InterPro" id="IPR023923">
    <property type="entry name" value="AhpD_Avi7169"/>
</dbReference>
<accession>A0A540R8P1</accession>
<dbReference type="NCBIfam" id="TIGR01926">
    <property type="entry name" value="peroxid_rel"/>
    <property type="match status" value="1"/>
</dbReference>
<reference evidence="2 3" key="1">
    <citation type="submission" date="2019-06" db="EMBL/GenBank/DDBJ databases">
        <title>Draft genome of C. phoceense Strain 272.</title>
        <authorList>
            <person name="Pacheco L.G.C."/>
            <person name="Barberis C.M."/>
            <person name="Almuzara M.N."/>
            <person name="Traglia G.M."/>
            <person name="Santos C.S."/>
            <person name="Rocha D.J.P.G."/>
            <person name="Aguiar E.R.G.R."/>
            <person name="Vay C.A."/>
        </authorList>
    </citation>
    <scope>NUCLEOTIDE SEQUENCE [LARGE SCALE GENOMIC DNA]</scope>
    <source>
        <strain evidence="2 3">272</strain>
    </source>
</reference>
<evidence type="ECO:0000313" key="2">
    <source>
        <dbReference type="EMBL" id="TQE44082.1"/>
    </source>
</evidence>
<dbReference type="AlphaFoldDB" id="A0A540R8P1"/>
<dbReference type="STRING" id="1686286.GCA_900092335_01338"/>
<dbReference type="SUPFAM" id="SSF69118">
    <property type="entry name" value="AhpD-like"/>
    <property type="match status" value="2"/>
</dbReference>
<dbReference type="NCBIfam" id="TIGR04029">
    <property type="entry name" value="CMD_Avi_7170"/>
    <property type="match status" value="1"/>
</dbReference>
<dbReference type="Gene3D" id="1.20.1290.10">
    <property type="entry name" value="AhpD-like"/>
    <property type="match status" value="2"/>
</dbReference>
<dbReference type="Pfam" id="PF02627">
    <property type="entry name" value="CMD"/>
    <property type="match status" value="1"/>
</dbReference>
<organism evidence="2 3">
    <name type="scientific">Corynebacterium phoceense</name>
    <dbReference type="NCBI Taxonomy" id="1686286"/>
    <lineage>
        <taxon>Bacteria</taxon>
        <taxon>Bacillati</taxon>
        <taxon>Actinomycetota</taxon>
        <taxon>Actinomycetes</taxon>
        <taxon>Mycobacteriales</taxon>
        <taxon>Corynebacteriaceae</taxon>
        <taxon>Corynebacterium</taxon>
    </lineage>
</organism>
<keyword evidence="3" id="KW-1185">Reference proteome</keyword>
<dbReference type="EMBL" id="VHIR01000003">
    <property type="protein sequence ID" value="TQE44082.1"/>
    <property type="molecule type" value="Genomic_DNA"/>
</dbReference>
<keyword evidence="2" id="KW-0560">Oxidoreductase</keyword>
<dbReference type="NCBIfam" id="TIGR04030">
    <property type="entry name" value="perox_Avi_7169"/>
    <property type="match status" value="1"/>
</dbReference>
<keyword evidence="2" id="KW-0575">Peroxidase</keyword>
<dbReference type="InterPro" id="IPR010195">
    <property type="entry name" value="Uncharacterised_peroxidase-rel"/>
</dbReference>